<feature type="domain" description="Nucleoside phosphorylase" evidence="2">
    <location>
        <begin position="955"/>
        <end position="1233"/>
    </location>
</feature>
<organism evidence="4 5">
    <name type="scientific">Okeanomitos corallinicola TIOX110</name>
    <dbReference type="NCBI Taxonomy" id="3133117"/>
    <lineage>
        <taxon>Bacteria</taxon>
        <taxon>Bacillati</taxon>
        <taxon>Cyanobacteriota</taxon>
        <taxon>Cyanophyceae</taxon>
        <taxon>Nostocales</taxon>
        <taxon>Aphanizomenonaceae</taxon>
        <taxon>Okeanomitos</taxon>
    </lineage>
</organism>
<name>A0ABZ2UZ08_9CYAN</name>
<dbReference type="CDD" id="cd09008">
    <property type="entry name" value="MTAN"/>
    <property type="match status" value="1"/>
</dbReference>
<feature type="domain" description="Effector-associated" evidence="3">
    <location>
        <begin position="822"/>
        <end position="914"/>
    </location>
</feature>
<evidence type="ECO:0000259" key="2">
    <source>
        <dbReference type="Pfam" id="PF01048"/>
    </source>
</evidence>
<sequence length="1242" mass="144031">MRLDEPHRTLTDRFGFSLVFVNDGSPVCMEFIQRYFVDLCHRTADRIRFIFFSDIDKEEFENDVRRKLARGDMRGNITSLQIILGMLPWGRRRYHYWEDDYPERGIWDELRPRGFRPVHSPERTFNDLNRKIGEYSAVPGVYEAHRFAQRLGIGRHVPCIVAFNDIGSLSVDVMPIGKMSSDEIYYHVREWVDSFYEENQRIFHYLSEVERNIEQLQKKSRIPLRKINEWQYRCKDSWKELMIIANAIFEVSSIKKNDRVDFVNLIEKYRKDYKFPSEVIREFEKKYNNWFNLKILDTLLYVEETLVDTVSFEVLHKTLSQIVKENNFYQEYCPEIIKQKNIIHERYLIIEKVEGRVSEYLYWWKKRKIERPSSKEFKKARRQWLHLIDQSFKETGFRTELKYVFDFVRQLPLSVKPSKAAELAWIEYSHYCKVDPDNQEWLIVKDDFMSIIINYVNIIQRGCPEWLIKNNVNLTIYDAIPLNNEPGSDGNIDNLPKEHPLLIVLLKNPESIKKGNQIITEQSHIQCLHALRESIKRYTLNNDEFHQMRSEFINILQKYRNQLEAKVNEIQKEVLSLGLLKKQITFEEVQKLRIEMDKYQAIVNQFVYTHKADPEVINVPISQPLVEACGFNSQDLAEHNRKSKDINSLKQEVDSTPKEEQENLEKWQQFTETVKRYSPQYALSYALRETIPQAKLEKAFNLSEQDTAKQSIFTKDVITIIQEAFKNPETINLEENIGTLLREGNIILPLLKLNESDLTKVVKVLSQDTDNFSLKFAEKTRPVEQILILIGADVIPALNYINQINNNTMVNSQTQIFSNLEQDDIIQLESSLNQIFRNIDSIGAKKSLLSNAGVNNYFIDALDFNLGISEFITSLVARFKEYKVSSQKPNYHPLISFLEYITKEPEKYNLDDKDLQIFNIVITFGKQKIGTLSTENLQSKTNLIISKIGNSEPVIGIITALPKEYVAVKTVFGQGRDVKEKGAGAGRRYWLTDIADSEGTPQTVAVTLADMGNNIAAVRATNMLNHYPTVKSIIMCGIAGGVPHPTKVEDHVRLGDIVVSNKKGIVQYDFDKESQKFTEIRAMPIAASAELIEAARYLRSNEMLGQSPWEDIIIKALQKLNWQLPSPETDILYSSEETDEIISHPEDSERRKDQPRILLGAIGSANKLLKNPQKRDLLRDQFGVKAIEMEGSGVADATWNHGIGYLVVRGICDYCDEHKSDTWQQYAAVTAAAYVRTLLSSM</sequence>
<dbReference type="InterPro" id="IPR035994">
    <property type="entry name" value="Nucleoside_phosphorylase_sf"/>
</dbReference>
<dbReference type="PANTHER" id="PTHR46832:SF1">
    <property type="entry name" value="5'-METHYLTHIOADENOSINE_S-ADENOSYLHOMOCYSTEINE NUCLEOSIDASE"/>
    <property type="match status" value="1"/>
</dbReference>
<dbReference type="Pfam" id="PF19961">
    <property type="entry name" value="EAD8"/>
    <property type="match status" value="1"/>
</dbReference>
<dbReference type="PANTHER" id="PTHR46832">
    <property type="entry name" value="5'-METHYLTHIOADENOSINE/S-ADENOSYLHOMOCYSTEINE NUCLEOSIDASE"/>
    <property type="match status" value="1"/>
</dbReference>
<evidence type="ECO:0000259" key="3">
    <source>
        <dbReference type="Pfam" id="PF19961"/>
    </source>
</evidence>
<dbReference type="InterPro" id="IPR045437">
    <property type="entry name" value="EAD8"/>
</dbReference>
<evidence type="ECO:0008006" key="6">
    <source>
        <dbReference type="Google" id="ProtNLM"/>
    </source>
</evidence>
<evidence type="ECO:0000313" key="5">
    <source>
        <dbReference type="Proteomes" id="UP001483337"/>
    </source>
</evidence>
<dbReference type="Pfam" id="PF01048">
    <property type="entry name" value="PNP_UDP_1"/>
    <property type="match status" value="1"/>
</dbReference>
<dbReference type="Gene3D" id="3.40.50.1580">
    <property type="entry name" value="Nucleoside phosphorylase domain"/>
    <property type="match status" value="1"/>
</dbReference>
<evidence type="ECO:0000256" key="1">
    <source>
        <dbReference type="SAM" id="MobiDB-lite"/>
    </source>
</evidence>
<dbReference type="SUPFAM" id="SSF53167">
    <property type="entry name" value="Purine and uridine phosphorylases"/>
    <property type="match status" value="1"/>
</dbReference>
<dbReference type="RefSeq" id="WP_353933034.1">
    <property type="nucleotide sequence ID" value="NZ_CP150886.1"/>
</dbReference>
<evidence type="ECO:0000313" key="4">
    <source>
        <dbReference type="EMBL" id="WZB90140.1"/>
    </source>
</evidence>
<dbReference type="EMBL" id="CP150886">
    <property type="protein sequence ID" value="WZB90140.1"/>
    <property type="molecule type" value="Genomic_DNA"/>
</dbReference>
<protein>
    <recommendedName>
        <fullName evidence="6">Nucleoside phosphorylase domain-containing protein</fullName>
    </recommendedName>
</protein>
<keyword evidence="5" id="KW-1185">Reference proteome</keyword>
<gene>
    <name evidence="4" type="ORF">WJM97_10820</name>
</gene>
<proteinExistence type="predicted"/>
<accession>A0ABZ2UZ08</accession>
<dbReference type="InterPro" id="IPR000845">
    <property type="entry name" value="Nucleoside_phosphorylase_d"/>
</dbReference>
<dbReference type="Proteomes" id="UP001483337">
    <property type="component" value="Chromosome"/>
</dbReference>
<reference evidence="4 5" key="1">
    <citation type="submission" date="2024-04" db="EMBL/GenBank/DDBJ databases">
        <title>Okeanomitos corallinicola gen. &amp; sp. nov. (Nostocales, Cyanobacteria), a new toxic marine heterocyst-forming cyanobacterium from a coral reef.</title>
        <authorList>
            <person name="Li H."/>
            <person name="Li R."/>
            <person name="Kang J."/>
            <person name="Hii K.S."/>
            <person name="Mohamed H.F."/>
            <person name="Xu X."/>
            <person name="Luo Z."/>
        </authorList>
    </citation>
    <scope>NUCLEOTIDE SEQUENCE [LARGE SCALE GENOMIC DNA]</scope>
    <source>
        <strain evidence="4 5">TIOX110</strain>
    </source>
</reference>
<feature type="region of interest" description="Disordered" evidence="1">
    <location>
        <begin position="637"/>
        <end position="662"/>
    </location>
</feature>